<evidence type="ECO:0000313" key="1">
    <source>
        <dbReference type="EMBL" id="GAG62156.1"/>
    </source>
</evidence>
<dbReference type="Pfam" id="PF11832">
    <property type="entry name" value="DUF3352"/>
    <property type="match status" value="1"/>
</dbReference>
<organism evidence="1">
    <name type="scientific">marine sediment metagenome</name>
    <dbReference type="NCBI Taxonomy" id="412755"/>
    <lineage>
        <taxon>unclassified sequences</taxon>
        <taxon>metagenomes</taxon>
        <taxon>ecological metagenomes</taxon>
    </lineage>
</organism>
<name>X1AQI7_9ZZZZ</name>
<proteinExistence type="predicted"/>
<dbReference type="EMBL" id="BART01000037">
    <property type="protein sequence ID" value="GAG62156.1"/>
    <property type="molecule type" value="Genomic_DNA"/>
</dbReference>
<comment type="caution">
    <text evidence="1">The sequence shown here is derived from an EMBL/GenBank/DDBJ whole genome shotgun (WGS) entry which is preliminary data.</text>
</comment>
<sequence>MSNKFKVSSLIVTVFLLFVFLFNFVYGNPLLEVIPEKVIGVLEIKDVELIKSLSELDIASFAPEGEEGSEIQDYRMTREEIKEELGFDVLDPLFLENIFSGGAILSCLGVSIEGAPEVLLVLSPSDSRAFIKFVGAIETKKDLKEEVSNYKGIDIVNVILPEDEDLDPLKSISYAFLGDTLVIGGNLSPVKKAIEVFQGESNSLIENSEYKEQKVKTEKRVEPSSFFFCLFGRELFQVLDELIEVVEEEELAKTLKDSRDSLEDIGTISMVGGYQEKQFKAYMIAQIAEKYIDVLKETDISNLQSLSMFPKNTFFYLASVLPLVWEEIKEDYISEDLRLNLKKSVQQVQEKSGVDIEKTIYSWPAKEFSLGLFDISAIFPKVGLIAGYSSEEKLIQNLYPVLENFAPMMGGTLVDNQYEGINYKSLPNPMFPLGYGIVGDRFVLSSGIANIIDAQKGDMATLDKLEAIKYMLSFPKVFSLLYIDMNSVSEIVGRFMQMAVQEIPEGAEETEGAKRKESLDAVLEGLSSLKNVLFWAGIEEDYSYSWLEINYK</sequence>
<reference evidence="1" key="1">
    <citation type="journal article" date="2014" name="Front. Microbiol.">
        <title>High frequency of phylogenetically diverse reductive dehalogenase-homologous genes in deep subseafloor sedimentary metagenomes.</title>
        <authorList>
            <person name="Kawai M."/>
            <person name="Futagami T."/>
            <person name="Toyoda A."/>
            <person name="Takaki Y."/>
            <person name="Nishi S."/>
            <person name="Hori S."/>
            <person name="Arai W."/>
            <person name="Tsubouchi T."/>
            <person name="Morono Y."/>
            <person name="Uchiyama I."/>
            <person name="Ito T."/>
            <person name="Fujiyama A."/>
            <person name="Inagaki F."/>
            <person name="Takami H."/>
        </authorList>
    </citation>
    <scope>NUCLEOTIDE SEQUENCE</scope>
    <source>
        <strain evidence="1">Expedition CK06-06</strain>
    </source>
</reference>
<gene>
    <name evidence="1" type="ORF">S01H4_00301</name>
</gene>
<dbReference type="InterPro" id="IPR021787">
    <property type="entry name" value="DUF3352"/>
</dbReference>
<protein>
    <recommendedName>
        <fullName evidence="2">DUF3352 domain-containing protein</fullName>
    </recommendedName>
</protein>
<accession>X1AQI7</accession>
<dbReference type="AlphaFoldDB" id="X1AQI7"/>
<evidence type="ECO:0008006" key="2">
    <source>
        <dbReference type="Google" id="ProtNLM"/>
    </source>
</evidence>